<name>A0AAV7QRG6_PLEWA</name>
<reference evidence="2" key="1">
    <citation type="journal article" date="2022" name="bioRxiv">
        <title>Sequencing and chromosome-scale assembly of the giantPleurodeles waltlgenome.</title>
        <authorList>
            <person name="Brown T."/>
            <person name="Elewa A."/>
            <person name="Iarovenko S."/>
            <person name="Subramanian E."/>
            <person name="Araus A.J."/>
            <person name="Petzold A."/>
            <person name="Susuki M."/>
            <person name="Suzuki K.-i.T."/>
            <person name="Hayashi T."/>
            <person name="Toyoda A."/>
            <person name="Oliveira C."/>
            <person name="Osipova E."/>
            <person name="Leigh N.D."/>
            <person name="Simon A."/>
            <person name="Yun M.H."/>
        </authorList>
    </citation>
    <scope>NUCLEOTIDE SEQUENCE</scope>
    <source>
        <strain evidence="2">20211129_DDA</strain>
        <tissue evidence="2">Liver</tissue>
    </source>
</reference>
<evidence type="ECO:0000313" key="3">
    <source>
        <dbReference type="Proteomes" id="UP001066276"/>
    </source>
</evidence>
<proteinExistence type="predicted"/>
<evidence type="ECO:0000313" key="2">
    <source>
        <dbReference type="EMBL" id="KAJ1143106.1"/>
    </source>
</evidence>
<protein>
    <submittedName>
        <fullName evidence="2">Uncharacterized protein</fullName>
    </submittedName>
</protein>
<feature type="compositionally biased region" description="Polar residues" evidence="1">
    <location>
        <begin position="30"/>
        <end position="41"/>
    </location>
</feature>
<evidence type="ECO:0000256" key="1">
    <source>
        <dbReference type="SAM" id="MobiDB-lite"/>
    </source>
</evidence>
<keyword evidence="3" id="KW-1185">Reference proteome</keyword>
<dbReference type="AlphaFoldDB" id="A0AAV7QRG6"/>
<organism evidence="2 3">
    <name type="scientific">Pleurodeles waltl</name>
    <name type="common">Iberian ribbed newt</name>
    <dbReference type="NCBI Taxonomy" id="8319"/>
    <lineage>
        <taxon>Eukaryota</taxon>
        <taxon>Metazoa</taxon>
        <taxon>Chordata</taxon>
        <taxon>Craniata</taxon>
        <taxon>Vertebrata</taxon>
        <taxon>Euteleostomi</taxon>
        <taxon>Amphibia</taxon>
        <taxon>Batrachia</taxon>
        <taxon>Caudata</taxon>
        <taxon>Salamandroidea</taxon>
        <taxon>Salamandridae</taxon>
        <taxon>Pleurodelinae</taxon>
        <taxon>Pleurodeles</taxon>
    </lineage>
</organism>
<accession>A0AAV7QRG6</accession>
<gene>
    <name evidence="2" type="ORF">NDU88_009417</name>
</gene>
<dbReference type="EMBL" id="JANPWB010000010">
    <property type="protein sequence ID" value="KAJ1143106.1"/>
    <property type="molecule type" value="Genomic_DNA"/>
</dbReference>
<dbReference type="Proteomes" id="UP001066276">
    <property type="component" value="Chromosome 6"/>
</dbReference>
<comment type="caution">
    <text evidence="2">The sequence shown here is derived from an EMBL/GenBank/DDBJ whole genome shotgun (WGS) entry which is preliminary data.</text>
</comment>
<sequence length="94" mass="10069">MAQRLVGRPSGSSHPQFVILSKEAARGAIQPTSSAAAQSRPQRGRDANSGAPGPTAKDRGLCPGPPGRTRLDPHPCWDRLFLTTRKKKSPCQIK</sequence>
<feature type="region of interest" description="Disordered" evidence="1">
    <location>
        <begin position="1"/>
        <end position="75"/>
    </location>
</feature>